<reference evidence="2 3" key="1">
    <citation type="submission" date="2015-10" db="EMBL/GenBank/DDBJ databases">
        <title>Genome sequencing of Penicillium freii.</title>
        <authorList>
            <person name="Nguyen H.D."/>
            <person name="Visagie C.M."/>
            <person name="Seifert K.A."/>
        </authorList>
    </citation>
    <scope>NUCLEOTIDE SEQUENCE [LARGE SCALE GENOMIC DNA]</scope>
    <source>
        <strain evidence="2 3">DAOM 242723</strain>
    </source>
</reference>
<sequence length="134" mass="15184">MSQGSRSQGRKRRKTSDDTANSKKRRIAQASQIEAEYVPSANDLISDKPRDENFTIDTLLPDLATSYVGRFKSPAAPVRAKRKPWPRQSSPLIDPDQLPPGWSMTEPDLDPEYVYNTGVSMFVRFDHLLMDMAQ</sequence>
<organism evidence="2 3">
    <name type="scientific">Penicillium freii</name>
    <dbReference type="NCBI Taxonomy" id="48697"/>
    <lineage>
        <taxon>Eukaryota</taxon>
        <taxon>Fungi</taxon>
        <taxon>Dikarya</taxon>
        <taxon>Ascomycota</taxon>
        <taxon>Pezizomycotina</taxon>
        <taxon>Eurotiomycetes</taxon>
        <taxon>Eurotiomycetidae</taxon>
        <taxon>Eurotiales</taxon>
        <taxon>Aspergillaceae</taxon>
        <taxon>Penicillium</taxon>
    </lineage>
</organism>
<gene>
    <name evidence="2" type="ORF">ACN42_g8432</name>
</gene>
<feature type="region of interest" description="Disordered" evidence="1">
    <location>
        <begin position="75"/>
        <end position="105"/>
    </location>
</feature>
<dbReference type="STRING" id="48697.A0A117NM56"/>
<evidence type="ECO:0000256" key="1">
    <source>
        <dbReference type="SAM" id="MobiDB-lite"/>
    </source>
</evidence>
<dbReference type="AlphaFoldDB" id="A0A117NM56"/>
<protein>
    <submittedName>
        <fullName evidence="2">Uncharacterized protein</fullName>
    </submittedName>
</protein>
<dbReference type="EMBL" id="LLXE01000265">
    <property type="protein sequence ID" value="KUM58715.1"/>
    <property type="molecule type" value="Genomic_DNA"/>
</dbReference>
<evidence type="ECO:0000313" key="3">
    <source>
        <dbReference type="Proteomes" id="UP000055045"/>
    </source>
</evidence>
<proteinExistence type="predicted"/>
<accession>A0A117NM56</accession>
<keyword evidence="3" id="KW-1185">Reference proteome</keyword>
<dbReference type="Proteomes" id="UP000055045">
    <property type="component" value="Unassembled WGS sequence"/>
</dbReference>
<evidence type="ECO:0000313" key="2">
    <source>
        <dbReference type="EMBL" id="KUM58715.1"/>
    </source>
</evidence>
<comment type="caution">
    <text evidence="2">The sequence shown here is derived from an EMBL/GenBank/DDBJ whole genome shotgun (WGS) entry which is preliminary data.</text>
</comment>
<feature type="region of interest" description="Disordered" evidence="1">
    <location>
        <begin position="1"/>
        <end position="33"/>
    </location>
</feature>
<name>A0A117NM56_PENFR</name>